<feature type="non-terminal residue" evidence="7">
    <location>
        <position position="142"/>
    </location>
</feature>
<dbReference type="Proteomes" id="UP000240400">
    <property type="component" value="Unassembled WGS sequence"/>
</dbReference>
<dbReference type="InterPro" id="IPR011527">
    <property type="entry name" value="ABC1_TM_dom"/>
</dbReference>
<sequence>MKQTNKTSNPLLFLLKKLTWPVGLIAIAVSISSLGSIRGLIVPLFTGRMVDKFTGESFNMQFILIFIAVFALNAVLSGIGLYLLSKIGEKIIYAIRTVVWEHIIRLRMRFFDVNESGQLMSRLTDDTKVINEFVSQKLPNVL</sequence>
<evidence type="ECO:0000256" key="5">
    <source>
        <dbReference type="SAM" id="Phobius"/>
    </source>
</evidence>
<feature type="transmembrane region" description="Helical" evidence="5">
    <location>
        <begin position="20"/>
        <end position="41"/>
    </location>
</feature>
<dbReference type="EMBL" id="PZHR01000929">
    <property type="protein sequence ID" value="PTK40729.1"/>
    <property type="molecule type" value="Genomic_DNA"/>
</dbReference>
<comment type="caution">
    <text evidence="7">The sequence shown here is derived from an EMBL/GenBank/DDBJ whole genome shotgun (WGS) entry which is preliminary data.</text>
</comment>
<keyword evidence="3 5" id="KW-1133">Transmembrane helix</keyword>
<dbReference type="GO" id="GO:0005886">
    <property type="term" value="C:plasma membrane"/>
    <property type="evidence" value="ECO:0007669"/>
    <property type="project" value="UniProtKB-SubCell"/>
</dbReference>
<dbReference type="Gene3D" id="1.20.1560.10">
    <property type="entry name" value="ABC transporter type 1, transmembrane domain"/>
    <property type="match status" value="1"/>
</dbReference>
<evidence type="ECO:0000256" key="3">
    <source>
        <dbReference type="ARBA" id="ARBA00022989"/>
    </source>
</evidence>
<organism evidence="7 8">
    <name type="scientific">Staphylococcus nepalensis</name>
    <dbReference type="NCBI Taxonomy" id="214473"/>
    <lineage>
        <taxon>Bacteria</taxon>
        <taxon>Bacillati</taxon>
        <taxon>Bacillota</taxon>
        <taxon>Bacilli</taxon>
        <taxon>Bacillales</taxon>
        <taxon>Staphylococcaceae</taxon>
        <taxon>Staphylococcus</taxon>
    </lineage>
</organism>
<keyword evidence="2 5" id="KW-0812">Transmembrane</keyword>
<gene>
    <name evidence="7" type="ORF">BUZ61_18055</name>
</gene>
<keyword evidence="7" id="KW-0547">Nucleotide-binding</keyword>
<name>A0A2T4S4R0_9STAP</name>
<dbReference type="AlphaFoldDB" id="A0A2T4S4R0"/>
<feature type="transmembrane region" description="Helical" evidence="5">
    <location>
        <begin position="61"/>
        <end position="84"/>
    </location>
</feature>
<dbReference type="SUPFAM" id="SSF90123">
    <property type="entry name" value="ABC transporter transmembrane region"/>
    <property type="match status" value="1"/>
</dbReference>
<dbReference type="GO" id="GO:0015421">
    <property type="term" value="F:ABC-type oligopeptide transporter activity"/>
    <property type="evidence" value="ECO:0007669"/>
    <property type="project" value="TreeGrafter"/>
</dbReference>
<comment type="subcellular location">
    <subcellularLocation>
        <location evidence="1">Cell membrane</location>
        <topology evidence="1">Multi-pass membrane protein</topology>
    </subcellularLocation>
</comment>
<feature type="domain" description="ABC transmembrane type-1" evidence="6">
    <location>
        <begin position="39"/>
        <end position="142"/>
    </location>
</feature>
<evidence type="ECO:0000313" key="7">
    <source>
        <dbReference type="EMBL" id="PTK40729.1"/>
    </source>
</evidence>
<protein>
    <submittedName>
        <fullName evidence="7">ABC transporter ATP-binding protein</fullName>
    </submittedName>
</protein>
<reference evidence="7 8" key="1">
    <citation type="journal article" date="2016" name="Front. Microbiol.">
        <title>Comprehensive Phylogenetic Analysis of Bovine Non-aureus Staphylococci Species Based on Whole-Genome Sequencing.</title>
        <authorList>
            <person name="Naushad S."/>
            <person name="Barkema H.W."/>
            <person name="Luby C."/>
            <person name="Condas L.A."/>
            <person name="Nobrega D.B."/>
            <person name="Carson D.A."/>
            <person name="De Buck J."/>
        </authorList>
    </citation>
    <scope>NUCLEOTIDE SEQUENCE [LARGE SCALE GENOMIC DNA]</scope>
    <source>
        <strain evidence="7 8">SNUC 4337</strain>
    </source>
</reference>
<accession>A0A2T4S4R0</accession>
<dbReference type="Pfam" id="PF00664">
    <property type="entry name" value="ABC_membrane"/>
    <property type="match status" value="1"/>
</dbReference>
<keyword evidence="7" id="KW-0067">ATP-binding</keyword>
<dbReference type="PROSITE" id="PS50929">
    <property type="entry name" value="ABC_TM1F"/>
    <property type="match status" value="1"/>
</dbReference>
<evidence type="ECO:0000259" key="6">
    <source>
        <dbReference type="PROSITE" id="PS50929"/>
    </source>
</evidence>
<keyword evidence="4 5" id="KW-0472">Membrane</keyword>
<evidence type="ECO:0000256" key="2">
    <source>
        <dbReference type="ARBA" id="ARBA00022692"/>
    </source>
</evidence>
<evidence type="ECO:0000256" key="4">
    <source>
        <dbReference type="ARBA" id="ARBA00023136"/>
    </source>
</evidence>
<dbReference type="RefSeq" id="WP_142402112.1">
    <property type="nucleotide sequence ID" value="NZ_PZHR01000929.1"/>
</dbReference>
<dbReference type="InterPro" id="IPR039421">
    <property type="entry name" value="Type_1_exporter"/>
</dbReference>
<evidence type="ECO:0000256" key="1">
    <source>
        <dbReference type="ARBA" id="ARBA00004651"/>
    </source>
</evidence>
<dbReference type="InterPro" id="IPR036640">
    <property type="entry name" value="ABC1_TM_sf"/>
</dbReference>
<evidence type="ECO:0000313" key="8">
    <source>
        <dbReference type="Proteomes" id="UP000240400"/>
    </source>
</evidence>
<proteinExistence type="predicted"/>
<dbReference type="GO" id="GO:0005524">
    <property type="term" value="F:ATP binding"/>
    <property type="evidence" value="ECO:0007669"/>
    <property type="project" value="UniProtKB-KW"/>
</dbReference>
<dbReference type="PANTHER" id="PTHR43394:SF1">
    <property type="entry name" value="ATP-BINDING CASSETTE SUB-FAMILY B MEMBER 10, MITOCHONDRIAL"/>
    <property type="match status" value="1"/>
</dbReference>
<dbReference type="PANTHER" id="PTHR43394">
    <property type="entry name" value="ATP-DEPENDENT PERMEASE MDL1, MITOCHONDRIAL"/>
    <property type="match status" value="1"/>
</dbReference>